<organism evidence="1 2">
    <name type="scientific">Methanobacterium subterraneum</name>
    <dbReference type="NCBI Taxonomy" id="59277"/>
    <lineage>
        <taxon>Archaea</taxon>
        <taxon>Methanobacteriati</taxon>
        <taxon>Methanobacteriota</taxon>
        <taxon>Methanomada group</taxon>
        <taxon>Methanobacteria</taxon>
        <taxon>Methanobacteriales</taxon>
        <taxon>Methanobacteriaceae</taxon>
        <taxon>Methanobacterium</taxon>
    </lineage>
</organism>
<accession>A0A2H4VMQ6</accession>
<dbReference type="Proteomes" id="UP000232631">
    <property type="component" value="Chromosome"/>
</dbReference>
<dbReference type="AlphaFoldDB" id="A0A2H4VMQ6"/>
<dbReference type="RefSeq" id="WP_100908794.1">
    <property type="nucleotide sequence ID" value="NZ_CP017768.1"/>
</dbReference>
<dbReference type="KEGG" id="msub:BK009_01030"/>
<reference evidence="1 2" key="1">
    <citation type="submission" date="2016-10" db="EMBL/GenBank/DDBJ databases">
        <title>Comparative genomics between deep and shallow subseafloor isolates.</title>
        <authorList>
            <person name="Ishii S."/>
            <person name="Miller J.R."/>
            <person name="Sutton G."/>
            <person name="Suzuki S."/>
            <person name="Methe B."/>
            <person name="Inagaki F."/>
            <person name="Imachi H."/>
        </authorList>
    </citation>
    <scope>NUCLEOTIDE SEQUENCE [LARGE SCALE GENOMIC DNA]</scope>
    <source>
        <strain evidence="1 2">A8p</strain>
    </source>
</reference>
<gene>
    <name evidence="1" type="ORF">BK009_01030</name>
</gene>
<sequence>MNDKKKIEIINKIIDIAEKYVVLFRESPISKPVKAKELCFYVNNREHYYNPIVGDIFRDMGLKKNFSSNYVREFIDDLISDTLKMGFENVKTNPLIIDTFDDVFHEVTIYVPLSGIKMIKEELKIGKIVIKKMTDETVDGITSNLESLLRQNPYFFPKEKEEGIKFVTDLYAQFRGKVCAEFKMIGEEDIALKVAKEECERSLDLLRLLDIYLQSRDHNICISLEGETVRGYQNAIIFKSNFKHYKMANEFKGSPIDLEISDELIKKMKYFGIFILSEILEKPLKDLTDFEKTFLLGIHWFANFSSQREIENQYLSLMIALEIFLTPGSGEPITNYIAEGASIINEIGIENRKKLKSNIKTLYSKRSSIVHGRLDDISTEDDVNTLKNIILGLIFWMTQNSHRFESKDDLLNFIEDHKFACDILS</sequence>
<keyword evidence="2" id="KW-1185">Reference proteome</keyword>
<evidence type="ECO:0000313" key="2">
    <source>
        <dbReference type="Proteomes" id="UP000232631"/>
    </source>
</evidence>
<protein>
    <submittedName>
        <fullName evidence="1">Uncharacterized protein</fullName>
    </submittedName>
</protein>
<dbReference type="GeneID" id="35125022"/>
<dbReference type="EMBL" id="CP017768">
    <property type="protein sequence ID" value="AUB59387.1"/>
    <property type="molecule type" value="Genomic_DNA"/>
</dbReference>
<name>A0A2H4VMQ6_9EURY</name>
<proteinExistence type="predicted"/>
<evidence type="ECO:0000313" key="1">
    <source>
        <dbReference type="EMBL" id="AUB59387.1"/>
    </source>
</evidence>